<keyword evidence="8" id="KW-1185">Reference proteome</keyword>
<evidence type="ECO:0000256" key="6">
    <source>
        <dbReference type="RuleBase" id="RU000382"/>
    </source>
</evidence>
<evidence type="ECO:0000256" key="2">
    <source>
        <dbReference type="ARBA" id="ARBA00009533"/>
    </source>
</evidence>
<gene>
    <name evidence="7" type="ORF">P154DRAFT_522056</name>
</gene>
<name>A0A6A5WJE5_9PLEO</name>
<keyword evidence="3 5" id="KW-0663">Pyridoxal phosphate</keyword>
<evidence type="ECO:0000313" key="7">
    <source>
        <dbReference type="EMBL" id="KAF2001064.1"/>
    </source>
</evidence>
<dbReference type="InterPro" id="IPR010977">
    <property type="entry name" value="Aromatic_deC"/>
</dbReference>
<dbReference type="Proteomes" id="UP000799779">
    <property type="component" value="Unassembled WGS sequence"/>
</dbReference>
<dbReference type="PANTHER" id="PTHR11999">
    <property type="entry name" value="GROUP II PYRIDOXAL-5-PHOSPHATE DECARBOXYLASE"/>
    <property type="match status" value="1"/>
</dbReference>
<dbReference type="EMBL" id="ML977585">
    <property type="protein sequence ID" value="KAF2001064.1"/>
    <property type="molecule type" value="Genomic_DNA"/>
</dbReference>
<dbReference type="Gene3D" id="3.90.1150.10">
    <property type="entry name" value="Aspartate Aminotransferase, domain 1"/>
    <property type="match status" value="1"/>
</dbReference>
<proteinExistence type="inferred from homology"/>
<sequence>MYSDPDSIARLSAGIAAIHTEPPPDNALPSEDAVTHARDSLLQKLPAKGLGLEKAIEHLQKEIVPGFNGSSRSSLYYGFVTGGATPAAALADNLVTAWDQNVGVHLPNESVATNLEDRALSLLCELLKLDPEQWPHRTFTTGATGSNVLGIACGREHVITEAAVVRNEESVSVGELGIVEAMHRSGIQKLQILSTVPHSSLVKAAGILGMGRASVKDVSLEGISHRIDVPRLKKLLEAPGAASIVAISASEVNSGLFATSGLEEMQEIRKLCDMYGAWIHVDGAFGIMGRLLTSPDYSAIIKGCEGLELADSITGDGHKLLNVPYDCGFFLSRHREVASRVFQNPNAAYLATGPDTDNIMSPLNIGLENSRRLRALPVYASLTAYGSDGYRDMLERQILLSRGIAEFLIDSGDFEVLPKFSEDKKEILDSIYVIVLFRAKDEALNKELVGRIKATRKIYVSGTAWDGEPACRFAISNWMADVKKDLPVIEKVLNDVVVAWKAQKQ</sequence>
<protein>
    <submittedName>
        <fullName evidence="7">Pyridoxal-dependent decarboxylase</fullName>
    </submittedName>
</protein>
<dbReference type="GO" id="GO:0019752">
    <property type="term" value="P:carboxylic acid metabolic process"/>
    <property type="evidence" value="ECO:0007669"/>
    <property type="project" value="InterPro"/>
</dbReference>
<dbReference type="InterPro" id="IPR015421">
    <property type="entry name" value="PyrdxlP-dep_Trfase_major"/>
</dbReference>
<dbReference type="GO" id="GO:0005737">
    <property type="term" value="C:cytoplasm"/>
    <property type="evidence" value="ECO:0007669"/>
    <property type="project" value="TreeGrafter"/>
</dbReference>
<dbReference type="PANTHER" id="PTHR11999:SF165">
    <property type="entry name" value="DECARBOXYLASE, PUTATIVE (AFU_ORTHOLOGUE AFUA_2G04980)-RELATED"/>
    <property type="match status" value="1"/>
</dbReference>
<evidence type="ECO:0000256" key="5">
    <source>
        <dbReference type="PIRSR" id="PIRSR602129-50"/>
    </source>
</evidence>
<organism evidence="7 8">
    <name type="scientific">Amniculicola lignicola CBS 123094</name>
    <dbReference type="NCBI Taxonomy" id="1392246"/>
    <lineage>
        <taxon>Eukaryota</taxon>
        <taxon>Fungi</taxon>
        <taxon>Dikarya</taxon>
        <taxon>Ascomycota</taxon>
        <taxon>Pezizomycotina</taxon>
        <taxon>Dothideomycetes</taxon>
        <taxon>Pleosporomycetidae</taxon>
        <taxon>Pleosporales</taxon>
        <taxon>Amniculicolaceae</taxon>
        <taxon>Amniculicola</taxon>
    </lineage>
</organism>
<dbReference type="Gene3D" id="3.40.640.10">
    <property type="entry name" value="Type I PLP-dependent aspartate aminotransferase-like (Major domain)"/>
    <property type="match status" value="1"/>
</dbReference>
<comment type="similarity">
    <text evidence="2 6">Belongs to the group II decarboxylase family.</text>
</comment>
<dbReference type="InterPro" id="IPR002129">
    <property type="entry name" value="PyrdxlP-dep_de-COase"/>
</dbReference>
<evidence type="ECO:0000256" key="1">
    <source>
        <dbReference type="ARBA" id="ARBA00001933"/>
    </source>
</evidence>
<comment type="cofactor">
    <cofactor evidence="1 5 6">
        <name>pyridoxal 5'-phosphate</name>
        <dbReference type="ChEBI" id="CHEBI:597326"/>
    </cofactor>
</comment>
<dbReference type="GO" id="GO:0016831">
    <property type="term" value="F:carboxy-lyase activity"/>
    <property type="evidence" value="ECO:0007669"/>
    <property type="project" value="TreeGrafter"/>
</dbReference>
<accession>A0A6A5WJE5</accession>
<evidence type="ECO:0000256" key="3">
    <source>
        <dbReference type="ARBA" id="ARBA00022898"/>
    </source>
</evidence>
<dbReference type="SUPFAM" id="SSF53383">
    <property type="entry name" value="PLP-dependent transferases"/>
    <property type="match status" value="1"/>
</dbReference>
<feature type="modified residue" description="N6-(pyridoxal phosphate)lysine" evidence="5">
    <location>
        <position position="319"/>
    </location>
</feature>
<dbReference type="GO" id="GO:0030170">
    <property type="term" value="F:pyridoxal phosphate binding"/>
    <property type="evidence" value="ECO:0007669"/>
    <property type="project" value="InterPro"/>
</dbReference>
<dbReference type="Pfam" id="PF00282">
    <property type="entry name" value="Pyridoxal_deC"/>
    <property type="match status" value="1"/>
</dbReference>
<evidence type="ECO:0000256" key="4">
    <source>
        <dbReference type="ARBA" id="ARBA00023239"/>
    </source>
</evidence>
<evidence type="ECO:0000313" key="8">
    <source>
        <dbReference type="Proteomes" id="UP000799779"/>
    </source>
</evidence>
<keyword evidence="4 6" id="KW-0456">Lyase</keyword>
<dbReference type="AlphaFoldDB" id="A0A6A5WJE5"/>
<dbReference type="InterPro" id="IPR015422">
    <property type="entry name" value="PyrdxlP-dep_Trfase_small"/>
</dbReference>
<reference evidence="7" key="1">
    <citation type="journal article" date="2020" name="Stud. Mycol.">
        <title>101 Dothideomycetes genomes: a test case for predicting lifestyles and emergence of pathogens.</title>
        <authorList>
            <person name="Haridas S."/>
            <person name="Albert R."/>
            <person name="Binder M."/>
            <person name="Bloem J."/>
            <person name="Labutti K."/>
            <person name="Salamov A."/>
            <person name="Andreopoulos B."/>
            <person name="Baker S."/>
            <person name="Barry K."/>
            <person name="Bills G."/>
            <person name="Bluhm B."/>
            <person name="Cannon C."/>
            <person name="Castanera R."/>
            <person name="Culley D."/>
            <person name="Daum C."/>
            <person name="Ezra D."/>
            <person name="Gonzalez J."/>
            <person name="Henrissat B."/>
            <person name="Kuo A."/>
            <person name="Liang C."/>
            <person name="Lipzen A."/>
            <person name="Lutzoni F."/>
            <person name="Magnuson J."/>
            <person name="Mondo S."/>
            <person name="Nolan M."/>
            <person name="Ohm R."/>
            <person name="Pangilinan J."/>
            <person name="Park H.-J."/>
            <person name="Ramirez L."/>
            <person name="Alfaro M."/>
            <person name="Sun H."/>
            <person name="Tritt A."/>
            <person name="Yoshinaga Y."/>
            <person name="Zwiers L.-H."/>
            <person name="Turgeon B."/>
            <person name="Goodwin S."/>
            <person name="Spatafora J."/>
            <person name="Crous P."/>
            <person name="Grigoriev I."/>
        </authorList>
    </citation>
    <scope>NUCLEOTIDE SEQUENCE</scope>
    <source>
        <strain evidence="7">CBS 123094</strain>
    </source>
</reference>
<dbReference type="InterPro" id="IPR015424">
    <property type="entry name" value="PyrdxlP-dep_Trfase"/>
</dbReference>
<dbReference type="OrthoDB" id="2161780at2759"/>